<dbReference type="Gene3D" id="3.30.1360.40">
    <property type="match status" value="1"/>
</dbReference>
<dbReference type="EMBL" id="CDGJ01000065">
    <property type="protein sequence ID" value="CEJ07740.1"/>
    <property type="molecule type" value="Genomic_DNA"/>
</dbReference>
<organism evidence="5">
    <name type="scientific">Acididesulfobacillus acetoxydans</name>
    <dbReference type="NCBI Taxonomy" id="1561005"/>
    <lineage>
        <taxon>Bacteria</taxon>
        <taxon>Bacillati</taxon>
        <taxon>Bacillota</taxon>
        <taxon>Clostridia</taxon>
        <taxon>Eubacteriales</taxon>
        <taxon>Peptococcaceae</taxon>
        <taxon>Acididesulfobacillus</taxon>
    </lineage>
</organism>
<dbReference type="RefSeq" id="WP_240983341.1">
    <property type="nucleotide sequence ID" value="NZ_CDGJ01000065.1"/>
</dbReference>
<dbReference type="InterPro" id="IPR029000">
    <property type="entry name" value="Cyclophilin-like_dom_sf"/>
</dbReference>
<dbReference type="PANTHER" id="PTHR34698">
    <property type="entry name" value="5-OXOPROLINASE SUBUNIT B"/>
    <property type="match status" value="1"/>
</dbReference>
<dbReference type="AlphaFoldDB" id="A0A8S0Y1K2"/>
<accession>A0A8S0Y1K2</accession>
<dbReference type="KEGG" id="aacx:DEACI_0171"/>
<dbReference type="Proteomes" id="UP000836597">
    <property type="component" value="Chromosome"/>
</dbReference>
<evidence type="ECO:0000313" key="6">
    <source>
        <dbReference type="EMBL" id="CEJ07740.1"/>
    </source>
</evidence>
<evidence type="ECO:0000256" key="1">
    <source>
        <dbReference type="ARBA" id="ARBA00022741"/>
    </source>
</evidence>
<dbReference type="GO" id="GO:0004039">
    <property type="term" value="F:allophanate hydrolase activity"/>
    <property type="evidence" value="ECO:0007669"/>
    <property type="project" value="UniProtKB-EC"/>
</dbReference>
<keyword evidence="3" id="KW-0067">ATP-binding</keyword>
<dbReference type="EC" id="3.5.1.54" evidence="5"/>
<dbReference type="InterPro" id="IPR003833">
    <property type="entry name" value="CT_C_D"/>
</dbReference>
<reference evidence="6" key="1">
    <citation type="submission" date="2014-11" db="EMBL/GenBank/DDBJ databases">
        <authorList>
            <person name="Hornung B.V."/>
        </authorList>
    </citation>
    <scope>NUCLEOTIDE SEQUENCE</scope>
    <source>
        <strain evidence="6">INE</strain>
    </source>
</reference>
<dbReference type="EMBL" id="LR746496">
    <property type="protein sequence ID" value="CAA7599545.1"/>
    <property type="molecule type" value="Genomic_DNA"/>
</dbReference>
<reference evidence="5" key="2">
    <citation type="submission" date="2020-01" db="EMBL/GenBank/DDBJ databases">
        <authorList>
            <person name="Hornung B."/>
        </authorList>
    </citation>
    <scope>NUCLEOTIDE SEQUENCE</scope>
    <source>
        <strain evidence="5">PacBioINE</strain>
    </source>
</reference>
<dbReference type="SUPFAM" id="SSF160467">
    <property type="entry name" value="PH0987 N-terminal domain-like"/>
    <property type="match status" value="1"/>
</dbReference>
<dbReference type="Proteomes" id="UP001071230">
    <property type="component" value="Unassembled WGS sequence"/>
</dbReference>
<keyword evidence="2 5" id="KW-0378">Hydrolase</keyword>
<gene>
    <name evidence="5" type="ORF">DEACI_0171</name>
    <name evidence="6" type="ORF">DEACI_2206</name>
</gene>
<proteinExistence type="predicted"/>
<dbReference type="SUPFAM" id="SSF50891">
    <property type="entry name" value="Cyclophilin-like"/>
    <property type="match status" value="1"/>
</dbReference>
<evidence type="ECO:0000313" key="5">
    <source>
        <dbReference type="EMBL" id="CAA7599545.1"/>
    </source>
</evidence>
<keyword evidence="7" id="KW-1185">Reference proteome</keyword>
<keyword evidence="1" id="KW-0547">Nucleotide-binding</keyword>
<protein>
    <submittedName>
        <fullName evidence="5">Allophanate hydrolase</fullName>
        <ecNumber evidence="5">3.5.1.54</ecNumber>
    </submittedName>
    <submittedName>
        <fullName evidence="6">Kinase A inhibitor</fullName>
    </submittedName>
</protein>
<evidence type="ECO:0000256" key="2">
    <source>
        <dbReference type="ARBA" id="ARBA00022801"/>
    </source>
</evidence>
<sequence length="234" mass="24942">MFVVNPFGDSAVHVQLGSEVNEAVFHRVRAFAAWMEAKSDERIGELIPGYLAVTLFIRSGADGSEVARWLAEQGGAFEQALAEAGAGRGRVAEIPVCYGGEYGPDLEYVAGYHGLTTGQVIALHTGTEYLVHMLGFMPGFPYLGGLPLRLATPRLATPRAEVARGSVGIAGSQTGIYPLASPGGWQIIGRTPLRLFDPAGDPPTLLQSGDRIRFIAVGKEEYSQLSGKNKGKKK</sequence>
<evidence type="ECO:0000313" key="7">
    <source>
        <dbReference type="Proteomes" id="UP001071230"/>
    </source>
</evidence>
<dbReference type="GO" id="GO:0005524">
    <property type="term" value="F:ATP binding"/>
    <property type="evidence" value="ECO:0007669"/>
    <property type="project" value="UniProtKB-KW"/>
</dbReference>
<dbReference type="InterPro" id="IPR010016">
    <property type="entry name" value="PxpB"/>
</dbReference>
<dbReference type="Gene3D" id="2.40.100.10">
    <property type="entry name" value="Cyclophilin-like"/>
    <property type="match status" value="1"/>
</dbReference>
<evidence type="ECO:0000259" key="4">
    <source>
        <dbReference type="SMART" id="SM00796"/>
    </source>
</evidence>
<dbReference type="SMART" id="SM00796">
    <property type="entry name" value="AHS1"/>
    <property type="match status" value="1"/>
</dbReference>
<dbReference type="NCBIfam" id="TIGR00370">
    <property type="entry name" value="5-oxoprolinase subunit PxpB"/>
    <property type="match status" value="1"/>
</dbReference>
<name>A0A8S0Y1K2_9FIRM</name>
<dbReference type="PANTHER" id="PTHR34698:SF2">
    <property type="entry name" value="5-OXOPROLINASE SUBUNIT B"/>
    <property type="match status" value="1"/>
</dbReference>
<feature type="domain" description="Carboxyltransferase" evidence="4">
    <location>
        <begin position="2"/>
        <end position="206"/>
    </location>
</feature>
<dbReference type="Pfam" id="PF02682">
    <property type="entry name" value="CT_C_D"/>
    <property type="match status" value="1"/>
</dbReference>
<evidence type="ECO:0000256" key="3">
    <source>
        <dbReference type="ARBA" id="ARBA00022840"/>
    </source>
</evidence>